<reference evidence="2 3" key="2">
    <citation type="journal article" date="2012" name="Proc. Natl. Acad. Sci. U.S.A.">
        <title>Antigenic diversity is generated by distinct evolutionary mechanisms in African trypanosome species.</title>
        <authorList>
            <person name="Jackson A.P."/>
            <person name="Berry A."/>
            <person name="Aslett M."/>
            <person name="Allison H.C."/>
            <person name="Burton P."/>
            <person name="Vavrova-Anderson J."/>
            <person name="Brown R."/>
            <person name="Browne H."/>
            <person name="Corton N."/>
            <person name="Hauser H."/>
            <person name="Gamble J."/>
            <person name="Gilderthorp R."/>
            <person name="Marcello L."/>
            <person name="McQuillan J."/>
            <person name="Otto T.D."/>
            <person name="Quail M.A."/>
            <person name="Sanders M.J."/>
            <person name="van Tonder A."/>
            <person name="Ginger M.L."/>
            <person name="Field M.C."/>
            <person name="Barry J.D."/>
            <person name="Hertz-Fowler C."/>
            <person name="Berriman M."/>
        </authorList>
    </citation>
    <scope>NUCLEOTIDE SEQUENCE [LARGE SCALE GENOMIC DNA]</scope>
    <source>
        <strain evidence="2 3">IL3000</strain>
    </source>
</reference>
<accession>F9WAY0</accession>
<proteinExistence type="predicted"/>
<dbReference type="AlphaFoldDB" id="F9WAY0"/>
<name>F9WAY0_TRYCI</name>
<sequence length="259" mass="29428">MQQQLEHLQGIIAQQAAQLEEYVRTDATLRQQLTGQGVGVHTEEDERHHGKQDTGNVKRMDEYAWKGFPPHAPRPSSGGVGIRGIKELQGNSWMSGVRPEYKYSYISECDMEYLEDRNPEQLIAAYQYMSPTAATPGPAYTEAWKNFVSWALGLRSEGISEGHLQLGRQLYNQLRTIQTVKDHPGVKIEDIRESVEYPHRKDDVFIQAALKAKRHQTAIPPGRAQCFTCGRVVHYSSSCRVSKKKPESHPTNGFRPRRQ</sequence>
<evidence type="ECO:0000313" key="3">
    <source>
        <dbReference type="Proteomes" id="UP000000702"/>
    </source>
</evidence>
<keyword evidence="3" id="KW-1185">Reference proteome</keyword>
<protein>
    <submittedName>
        <fullName evidence="2">WGS project CAEQ00000000 data, annotated contig 2030</fullName>
    </submittedName>
</protein>
<reference evidence="3" key="1">
    <citation type="submission" date="2011-07" db="EMBL/GenBank/DDBJ databases">
        <title>Divergent evolution of antigenic variation in African trypanosomes.</title>
        <authorList>
            <person name="Jackson A.P."/>
            <person name="Berry A."/>
            <person name="Allison H.C."/>
            <person name="Burton P."/>
            <person name="Anderson J."/>
            <person name="Aslett M."/>
            <person name="Brown R."/>
            <person name="Corton N."/>
            <person name="Harris D."/>
            <person name="Hauser H."/>
            <person name="Gamble J."/>
            <person name="Gilderthorp R."/>
            <person name="McQuillan J."/>
            <person name="Quail M.A."/>
            <person name="Sanders M."/>
            <person name="Van Tonder A."/>
            <person name="Ginger M.L."/>
            <person name="Donelson J.E."/>
            <person name="Field M.C."/>
            <person name="Barry J.D."/>
            <person name="Berriman M."/>
            <person name="Hertz-Fowler C."/>
        </authorList>
    </citation>
    <scope>NUCLEOTIDE SEQUENCE [LARGE SCALE GENOMIC DNA]</scope>
    <source>
        <strain evidence="3">IL3000</strain>
    </source>
</reference>
<dbReference type="OMA" id="SECDMEY"/>
<dbReference type="Proteomes" id="UP000000702">
    <property type="component" value="Unassembled WGS sequence"/>
</dbReference>
<feature type="compositionally biased region" description="Basic and acidic residues" evidence="1">
    <location>
        <begin position="41"/>
        <end position="55"/>
    </location>
</feature>
<dbReference type="EMBL" id="CAEQ01001497">
    <property type="protein sequence ID" value="CCD14404.1"/>
    <property type="molecule type" value="Genomic_DNA"/>
</dbReference>
<feature type="region of interest" description="Disordered" evidence="1">
    <location>
        <begin position="240"/>
        <end position="259"/>
    </location>
</feature>
<organism evidence="2 3">
    <name type="scientific">Trypanosoma congolense (strain IL3000)</name>
    <dbReference type="NCBI Taxonomy" id="1068625"/>
    <lineage>
        <taxon>Eukaryota</taxon>
        <taxon>Discoba</taxon>
        <taxon>Euglenozoa</taxon>
        <taxon>Kinetoplastea</taxon>
        <taxon>Metakinetoplastina</taxon>
        <taxon>Trypanosomatida</taxon>
        <taxon>Trypanosomatidae</taxon>
        <taxon>Trypanosoma</taxon>
        <taxon>Nannomonas</taxon>
    </lineage>
</organism>
<feature type="region of interest" description="Disordered" evidence="1">
    <location>
        <begin position="34"/>
        <end position="55"/>
    </location>
</feature>
<evidence type="ECO:0000313" key="2">
    <source>
        <dbReference type="EMBL" id="CCD14404.1"/>
    </source>
</evidence>
<comment type="caution">
    <text evidence="2">The sequence shown here is derived from an EMBL/GenBank/DDBJ whole genome shotgun (WGS) entry which is preliminary data.</text>
</comment>
<gene>
    <name evidence="2" type="ORF">TCIL3000_0_50210</name>
</gene>
<evidence type="ECO:0000256" key="1">
    <source>
        <dbReference type="SAM" id="MobiDB-lite"/>
    </source>
</evidence>